<evidence type="ECO:0000256" key="9">
    <source>
        <dbReference type="ARBA" id="ARBA00022679"/>
    </source>
</evidence>
<feature type="active site" description="For OMPdecase activity" evidence="16">
    <location>
        <position position="312"/>
    </location>
</feature>
<dbReference type="PROSITE" id="PS00156">
    <property type="entry name" value="OMPDECASE"/>
    <property type="match status" value="1"/>
</dbReference>
<keyword evidence="12" id="KW-0456">Lyase</keyword>
<keyword evidence="8" id="KW-0328">Glycosyltransferase</keyword>
<evidence type="ECO:0000313" key="20">
    <source>
        <dbReference type="Proteomes" id="UP000077755"/>
    </source>
</evidence>
<dbReference type="PANTHER" id="PTHR19278:SF9">
    <property type="entry name" value="URIDINE 5'-MONOPHOSPHATE SYNTHASE"/>
    <property type="match status" value="1"/>
</dbReference>
<feature type="domain" description="Orotidine 5'-phosphate decarboxylase" evidence="18">
    <location>
        <begin position="253"/>
        <end position="470"/>
    </location>
</feature>
<dbReference type="SMART" id="SM00934">
    <property type="entry name" value="OMPdecase"/>
    <property type="match status" value="1"/>
</dbReference>
<evidence type="ECO:0000256" key="8">
    <source>
        <dbReference type="ARBA" id="ARBA00022676"/>
    </source>
</evidence>
<dbReference type="Gene3D" id="3.40.50.2020">
    <property type="match status" value="1"/>
</dbReference>
<dbReference type="InterPro" id="IPR011060">
    <property type="entry name" value="RibuloseP-bd_barrel"/>
</dbReference>
<dbReference type="FunFam" id="3.20.20.70:FF:000092">
    <property type="entry name" value="Uridine monophosphate synthetase"/>
    <property type="match status" value="1"/>
</dbReference>
<feature type="binding site" evidence="17">
    <location>
        <position position="454"/>
    </location>
    <ligand>
        <name>substrate</name>
    </ligand>
</feature>
<gene>
    <name evidence="19" type="ORF">DCAR_0207426</name>
</gene>
<evidence type="ECO:0000256" key="4">
    <source>
        <dbReference type="ARBA" id="ARBA00009769"/>
    </source>
</evidence>
<proteinExistence type="inferred from homology"/>
<organism evidence="19 20">
    <name type="scientific">Daucus carota subsp. sativus</name>
    <name type="common">Carrot</name>
    <dbReference type="NCBI Taxonomy" id="79200"/>
    <lineage>
        <taxon>Eukaryota</taxon>
        <taxon>Viridiplantae</taxon>
        <taxon>Streptophyta</taxon>
        <taxon>Embryophyta</taxon>
        <taxon>Tracheophyta</taxon>
        <taxon>Spermatophyta</taxon>
        <taxon>Magnoliopsida</taxon>
        <taxon>eudicotyledons</taxon>
        <taxon>Gunneridae</taxon>
        <taxon>Pentapetalae</taxon>
        <taxon>asterids</taxon>
        <taxon>campanulids</taxon>
        <taxon>Apiales</taxon>
        <taxon>Apiaceae</taxon>
        <taxon>Apioideae</taxon>
        <taxon>Scandiceae</taxon>
        <taxon>Daucinae</taxon>
        <taxon>Daucus</taxon>
        <taxon>Daucus sect. Daucus</taxon>
    </lineage>
</organism>
<dbReference type="InterPro" id="IPR004467">
    <property type="entry name" value="Or_phspho_trans_dom"/>
</dbReference>
<dbReference type="GO" id="GO:0006207">
    <property type="term" value="P:'de novo' pyrimidine nucleobase biosynthetic process"/>
    <property type="evidence" value="ECO:0007669"/>
    <property type="project" value="InterPro"/>
</dbReference>
<dbReference type="Proteomes" id="UP000077755">
    <property type="component" value="Chromosome 2"/>
</dbReference>
<evidence type="ECO:0000256" key="12">
    <source>
        <dbReference type="ARBA" id="ARBA00023239"/>
    </source>
</evidence>
<keyword evidence="20" id="KW-1185">Reference proteome</keyword>
<dbReference type="SUPFAM" id="SSF53271">
    <property type="entry name" value="PRTase-like"/>
    <property type="match status" value="1"/>
</dbReference>
<comment type="pathway">
    <text evidence="1">Pyrimidine metabolism; UMP biosynthesis via de novo pathway; UMP from orotate: step 2/2.</text>
</comment>
<sequence length="484" mass="52477">MSSSSPQSQTPPSMESLILQLHDISAVKFGNFKLKSGISSPIYIDLRLIVSYPTLLSQISQTLISQSTSPYDVVCGVPYTALPIATCISTSSNIPMLMRRKEVKDYGTAKAIEGVFKADQTCLIVEDLVTSGASVLETAGPLRAAGLKVRDVVVMIDREQGGRENLKENGIELHAMVKLSEMVRILKVRGRVSEEMEGMVLKFLEENRKVAVPAGVKVVEKARGRAGYGERVKMMKNEMGKRLFGVMMEKESNLCLAADVATAAELLDIADKVGPEICLLKTHVDILPDFTPDFGSKLRSIAEKHNFLIFEDRKFADIGNTVTMQYEGGIFHILDWADIINCHIIPGPGIVDGLKLKGLPRGRGLLLLAEMSSAGNLATGDYTAAAVKIAEQHSDFVIGFISVNPASWPGQLNPAFIHATPGVQLVKGGDALGQQYNTPKSVIADRGSDIIIVGRGIIKASNPAETAREYRLQGWEAYKASCCN</sequence>
<keyword evidence="13" id="KW-0511">Multifunctional enzyme</keyword>
<feature type="active site" description="For OMPdecase activity" evidence="16">
    <location>
        <position position="317"/>
    </location>
</feature>
<comment type="catalytic activity">
    <reaction evidence="14">
        <text>orotidine 5'-phosphate + diphosphate = orotate + 5-phospho-alpha-D-ribose 1-diphosphate</text>
        <dbReference type="Rhea" id="RHEA:10380"/>
        <dbReference type="ChEBI" id="CHEBI:30839"/>
        <dbReference type="ChEBI" id="CHEBI:33019"/>
        <dbReference type="ChEBI" id="CHEBI:57538"/>
        <dbReference type="ChEBI" id="CHEBI:58017"/>
        <dbReference type="EC" id="2.4.2.10"/>
    </reaction>
</comment>
<dbReference type="InterPro" id="IPR023031">
    <property type="entry name" value="OPRT"/>
</dbReference>
<evidence type="ECO:0000256" key="15">
    <source>
        <dbReference type="ARBA" id="ARBA00049157"/>
    </source>
</evidence>
<evidence type="ECO:0000256" key="5">
    <source>
        <dbReference type="ARBA" id="ARBA00011971"/>
    </source>
</evidence>
<dbReference type="GO" id="GO:0004590">
    <property type="term" value="F:orotidine-5'-phosphate decarboxylase activity"/>
    <property type="evidence" value="ECO:0007669"/>
    <property type="project" value="UniProtKB-EC"/>
</dbReference>
<dbReference type="HAMAP" id="MF_01208">
    <property type="entry name" value="PyrE"/>
    <property type="match status" value="1"/>
</dbReference>
<keyword evidence="10" id="KW-0210">Decarboxylase</keyword>
<keyword evidence="9" id="KW-0808">Transferase</keyword>
<evidence type="ECO:0000313" key="19">
    <source>
        <dbReference type="EMBL" id="WOG88192.1"/>
    </source>
</evidence>
<dbReference type="InterPro" id="IPR000836">
    <property type="entry name" value="PRTase_dom"/>
</dbReference>
<comment type="catalytic activity">
    <reaction evidence="15">
        <text>orotidine 5'-phosphate + H(+) = UMP + CO2</text>
        <dbReference type="Rhea" id="RHEA:11596"/>
        <dbReference type="ChEBI" id="CHEBI:15378"/>
        <dbReference type="ChEBI" id="CHEBI:16526"/>
        <dbReference type="ChEBI" id="CHEBI:57538"/>
        <dbReference type="ChEBI" id="CHEBI:57865"/>
        <dbReference type="EC" id="4.1.1.23"/>
    </reaction>
</comment>
<dbReference type="GO" id="GO:0044205">
    <property type="term" value="P:'de novo' UMP biosynthetic process"/>
    <property type="evidence" value="ECO:0007669"/>
    <property type="project" value="InterPro"/>
</dbReference>
<evidence type="ECO:0000259" key="18">
    <source>
        <dbReference type="SMART" id="SM00934"/>
    </source>
</evidence>
<dbReference type="CDD" id="cd06223">
    <property type="entry name" value="PRTases_typeI"/>
    <property type="match status" value="1"/>
</dbReference>
<evidence type="ECO:0000256" key="6">
    <source>
        <dbReference type="ARBA" id="ARBA00012321"/>
    </source>
</evidence>
<evidence type="ECO:0000256" key="3">
    <source>
        <dbReference type="ARBA" id="ARBA00006221"/>
    </source>
</evidence>
<evidence type="ECO:0000256" key="11">
    <source>
        <dbReference type="ARBA" id="ARBA00022975"/>
    </source>
</evidence>
<feature type="binding site" evidence="17">
    <location>
        <position position="281"/>
    </location>
    <ligand>
        <name>substrate</name>
    </ligand>
</feature>
<dbReference type="Pfam" id="PF00215">
    <property type="entry name" value="OMPdecase"/>
    <property type="match status" value="1"/>
</dbReference>
<keyword evidence="11" id="KW-0665">Pyrimidine biosynthesis</keyword>
<dbReference type="InterPro" id="IPR013785">
    <property type="entry name" value="Aldolase_TIM"/>
</dbReference>
<evidence type="ECO:0000256" key="10">
    <source>
        <dbReference type="ARBA" id="ARBA00022793"/>
    </source>
</evidence>
<name>A0AAF0WDY6_DAUCS</name>
<feature type="binding site" evidence="17">
    <location>
        <position position="434"/>
    </location>
    <ligand>
        <name>substrate</name>
    </ligand>
</feature>
<dbReference type="InterPro" id="IPR001754">
    <property type="entry name" value="OMPdeCOase_dom"/>
</dbReference>
<dbReference type="NCBIfam" id="TIGR00336">
    <property type="entry name" value="pyrE"/>
    <property type="match status" value="1"/>
</dbReference>
<reference evidence="19" key="1">
    <citation type="journal article" date="2016" name="Nat. Genet.">
        <title>A high-quality carrot genome assembly provides new insights into carotenoid accumulation and asterid genome evolution.</title>
        <authorList>
            <person name="Iorizzo M."/>
            <person name="Ellison S."/>
            <person name="Senalik D."/>
            <person name="Zeng P."/>
            <person name="Satapoomin P."/>
            <person name="Huang J."/>
            <person name="Bowman M."/>
            <person name="Iovene M."/>
            <person name="Sanseverino W."/>
            <person name="Cavagnaro P."/>
            <person name="Yildiz M."/>
            <person name="Macko-Podgorni A."/>
            <person name="Moranska E."/>
            <person name="Grzebelus E."/>
            <person name="Grzebelus D."/>
            <person name="Ashrafi H."/>
            <person name="Zheng Z."/>
            <person name="Cheng S."/>
            <person name="Spooner D."/>
            <person name="Van Deynze A."/>
            <person name="Simon P."/>
        </authorList>
    </citation>
    <scope>NUCLEOTIDE SEQUENCE</scope>
    <source>
        <tissue evidence="19">Leaf</tissue>
    </source>
</reference>
<comment type="similarity">
    <text evidence="4">In the C-terminal section; belongs to the OMP decarboxylase family.</text>
</comment>
<feature type="binding site" evidence="17">
    <location>
        <position position="455"/>
    </location>
    <ligand>
        <name>substrate</name>
    </ligand>
</feature>
<dbReference type="EC" id="2.4.2.10" evidence="5"/>
<comment type="similarity">
    <text evidence="3">In the N-terminal section; belongs to the purine/pyrimidine phosphoribosyltransferase family.</text>
</comment>
<dbReference type="InterPro" id="IPR018089">
    <property type="entry name" value="OMPdecase_AS"/>
</dbReference>
<evidence type="ECO:0000256" key="16">
    <source>
        <dbReference type="PIRSR" id="PIRSR614732-1"/>
    </source>
</evidence>
<dbReference type="KEGG" id="dcr:108210013"/>
<dbReference type="GO" id="GO:0004588">
    <property type="term" value="F:orotate phosphoribosyltransferase activity"/>
    <property type="evidence" value="ECO:0007669"/>
    <property type="project" value="UniProtKB-EC"/>
</dbReference>
<evidence type="ECO:0000256" key="17">
    <source>
        <dbReference type="PIRSR" id="PIRSR614732-2"/>
    </source>
</evidence>
<dbReference type="InterPro" id="IPR029057">
    <property type="entry name" value="PRTase-like"/>
</dbReference>
<dbReference type="SUPFAM" id="SSF51366">
    <property type="entry name" value="Ribulose-phoshate binding barrel"/>
    <property type="match status" value="1"/>
</dbReference>
<dbReference type="Gene3D" id="3.20.20.70">
    <property type="entry name" value="Aldolase class I"/>
    <property type="match status" value="1"/>
</dbReference>
<dbReference type="AlphaFoldDB" id="A0AAF0WDY6"/>
<evidence type="ECO:0000256" key="7">
    <source>
        <dbReference type="ARBA" id="ARBA00015047"/>
    </source>
</evidence>
<dbReference type="NCBIfam" id="TIGR01740">
    <property type="entry name" value="pyrF"/>
    <property type="match status" value="1"/>
</dbReference>
<dbReference type="NCBIfam" id="NF010382">
    <property type="entry name" value="PRK13809.1"/>
    <property type="match status" value="1"/>
</dbReference>
<reference evidence="19" key="2">
    <citation type="submission" date="2022-03" db="EMBL/GenBank/DDBJ databases">
        <title>Draft title - Genomic analysis of global carrot germplasm unveils the trajectory of domestication and the origin of high carotenoid orange carrot.</title>
        <authorList>
            <person name="Iorizzo M."/>
            <person name="Ellison S."/>
            <person name="Senalik D."/>
            <person name="Macko-Podgorni A."/>
            <person name="Grzebelus D."/>
            <person name="Bostan H."/>
            <person name="Rolling W."/>
            <person name="Curaba J."/>
            <person name="Simon P."/>
        </authorList>
    </citation>
    <scope>NUCLEOTIDE SEQUENCE</scope>
    <source>
        <tissue evidence="19">Leaf</tissue>
    </source>
</reference>
<evidence type="ECO:0000256" key="1">
    <source>
        <dbReference type="ARBA" id="ARBA00004861"/>
    </source>
</evidence>
<dbReference type="InterPro" id="IPR014732">
    <property type="entry name" value="OMPdecase"/>
</dbReference>
<feature type="binding site" evidence="17">
    <location>
        <position position="372"/>
    </location>
    <ligand>
        <name>substrate</name>
    </ligand>
</feature>
<accession>A0AAF0WDY6</accession>
<dbReference type="FunFam" id="3.40.50.2020:FF:000025">
    <property type="entry name" value="Uridine monophosphate synthetase"/>
    <property type="match status" value="1"/>
</dbReference>
<dbReference type="EMBL" id="CP093344">
    <property type="protein sequence ID" value="WOG88192.1"/>
    <property type="molecule type" value="Genomic_DNA"/>
</dbReference>
<evidence type="ECO:0000256" key="14">
    <source>
        <dbReference type="ARBA" id="ARBA00049126"/>
    </source>
</evidence>
<comment type="pathway">
    <text evidence="2">Pyrimidine metabolism; UMP biosynthesis via de novo pathway; UMP from orotate: step 1/2.</text>
</comment>
<dbReference type="PANTHER" id="PTHR19278">
    <property type="entry name" value="OROTATE PHOSPHORIBOSYLTRANSFERASE"/>
    <property type="match status" value="1"/>
</dbReference>
<feature type="binding site" evidence="17">
    <location>
        <position position="259"/>
    </location>
    <ligand>
        <name>substrate</name>
    </ligand>
</feature>
<dbReference type="EC" id="4.1.1.23" evidence="6"/>
<protein>
    <recommendedName>
        <fullName evidence="7">Uridine 5'-monophosphate synthase</fullName>
        <ecNumber evidence="5">2.4.2.10</ecNumber>
        <ecNumber evidence="6">4.1.1.23</ecNumber>
    </recommendedName>
</protein>
<evidence type="ECO:0000256" key="2">
    <source>
        <dbReference type="ARBA" id="ARBA00004889"/>
    </source>
</evidence>
<evidence type="ECO:0000256" key="13">
    <source>
        <dbReference type="ARBA" id="ARBA00023268"/>
    </source>
</evidence>
<dbReference type="CDD" id="cd04725">
    <property type="entry name" value="OMP_decarboxylase_like"/>
    <property type="match status" value="1"/>
</dbReference>
<feature type="active site" description="For OMPdecase activity" evidence="16">
    <location>
        <position position="314"/>
    </location>
</feature>